<dbReference type="SUPFAM" id="SSF141371">
    <property type="entry name" value="PilZ domain-like"/>
    <property type="match status" value="1"/>
</dbReference>
<dbReference type="InterPro" id="IPR009875">
    <property type="entry name" value="PilZ_domain"/>
</dbReference>
<dbReference type="EMBL" id="MAAO01000006">
    <property type="protein sequence ID" value="OUR97466.1"/>
    <property type="molecule type" value="Genomic_DNA"/>
</dbReference>
<evidence type="ECO:0000313" key="2">
    <source>
        <dbReference type="EMBL" id="OUR97466.1"/>
    </source>
</evidence>
<organism evidence="2 3">
    <name type="scientific">Halobacteriovorax marinus</name>
    <dbReference type="NCBI Taxonomy" id="97084"/>
    <lineage>
        <taxon>Bacteria</taxon>
        <taxon>Pseudomonadati</taxon>
        <taxon>Bdellovibrionota</taxon>
        <taxon>Bacteriovoracia</taxon>
        <taxon>Bacteriovoracales</taxon>
        <taxon>Halobacteriovoraceae</taxon>
        <taxon>Halobacteriovorax</taxon>
    </lineage>
</organism>
<evidence type="ECO:0000313" key="3">
    <source>
        <dbReference type="Proteomes" id="UP000196531"/>
    </source>
</evidence>
<comment type="caution">
    <text evidence="2">The sequence shown here is derived from an EMBL/GenBank/DDBJ whole genome shotgun (WGS) entry which is preliminary data.</text>
</comment>
<reference evidence="3" key="1">
    <citation type="journal article" date="2017" name="Proc. Natl. Acad. Sci. U.S.A.">
        <title>Simulation of Deepwater Horizon oil plume reveals substrate specialization within a complex community of hydrocarbon-degraders.</title>
        <authorList>
            <person name="Hu P."/>
            <person name="Dubinsky E.A."/>
            <person name="Probst A.J."/>
            <person name="Wang J."/>
            <person name="Sieber C.M.K."/>
            <person name="Tom L.M."/>
            <person name="Gardinali P."/>
            <person name="Banfield J.F."/>
            <person name="Atlas R.M."/>
            <person name="Andersen G.L."/>
        </authorList>
    </citation>
    <scope>NUCLEOTIDE SEQUENCE [LARGE SCALE GENOMIC DNA]</scope>
</reference>
<dbReference type="AlphaFoldDB" id="A0A1Y5F961"/>
<name>A0A1Y5F961_9BACT</name>
<proteinExistence type="predicted"/>
<dbReference type="GO" id="GO:0035438">
    <property type="term" value="F:cyclic-di-GMP binding"/>
    <property type="evidence" value="ECO:0007669"/>
    <property type="project" value="InterPro"/>
</dbReference>
<sequence length="106" mass="11803">MAERIHLSEKSNQVKVDIIGKNFVDIIKAKDISMGGIAVYVPHFIIGCKIGEVVDCIITLPGDKSVVTSGRIKHMGEEKDFFFGIEFVQMDPESKINLSKFCESQL</sequence>
<accession>A0A1Y5F961</accession>
<evidence type="ECO:0000259" key="1">
    <source>
        <dbReference type="Pfam" id="PF07238"/>
    </source>
</evidence>
<protein>
    <recommendedName>
        <fullName evidence="1">PilZ domain-containing protein</fullName>
    </recommendedName>
</protein>
<feature type="domain" description="PilZ" evidence="1">
    <location>
        <begin position="30"/>
        <end position="103"/>
    </location>
</feature>
<dbReference type="Pfam" id="PF07238">
    <property type="entry name" value="PilZ"/>
    <property type="match status" value="1"/>
</dbReference>
<dbReference type="Gene3D" id="2.40.10.220">
    <property type="entry name" value="predicted glycosyltransferase like domains"/>
    <property type="match status" value="1"/>
</dbReference>
<gene>
    <name evidence="2" type="ORF">A9Q84_09635</name>
</gene>
<dbReference type="Proteomes" id="UP000196531">
    <property type="component" value="Unassembled WGS sequence"/>
</dbReference>